<reference evidence="1 2" key="1">
    <citation type="submission" date="2020-08" db="EMBL/GenBank/DDBJ databases">
        <authorList>
            <person name="Liu C."/>
            <person name="Sun Q."/>
        </authorList>
    </citation>
    <scope>NUCLEOTIDE SEQUENCE [LARGE SCALE GENOMIC DNA]</scope>
    <source>
        <strain evidence="1 2">NSJ-29</strain>
    </source>
</reference>
<dbReference type="KEGG" id="whj:H9Q79_16285"/>
<proteinExistence type="predicted"/>
<dbReference type="PANTHER" id="PTHR35866:SF1">
    <property type="entry name" value="YKGJ FAMILY CYSTEINE CLUSTER PROTEIN"/>
    <property type="match status" value="1"/>
</dbReference>
<protein>
    <submittedName>
        <fullName evidence="1">YkgJ family cysteine cluster protein</fullName>
    </submittedName>
</protein>
<keyword evidence="2" id="KW-1185">Reference proteome</keyword>
<evidence type="ECO:0000313" key="2">
    <source>
        <dbReference type="Proteomes" id="UP000515860"/>
    </source>
</evidence>
<dbReference type="Proteomes" id="UP000515860">
    <property type="component" value="Chromosome"/>
</dbReference>
<dbReference type="EMBL" id="CP060635">
    <property type="protein sequence ID" value="QNM08412.1"/>
    <property type="molecule type" value="Genomic_DNA"/>
</dbReference>
<name>A0A7G9GC80_9FIRM</name>
<dbReference type="AlphaFoldDB" id="A0A7G9GC80"/>
<dbReference type="PANTHER" id="PTHR35866">
    <property type="entry name" value="PUTATIVE-RELATED"/>
    <property type="match status" value="1"/>
</dbReference>
<accession>A0A7G9GC80</accession>
<dbReference type="Pfam" id="PF03692">
    <property type="entry name" value="CxxCxxCC"/>
    <property type="match status" value="1"/>
</dbReference>
<dbReference type="InterPro" id="IPR005358">
    <property type="entry name" value="Puta_zinc/iron-chelating_dom"/>
</dbReference>
<gene>
    <name evidence="1" type="ORF">H9Q79_16285</name>
</gene>
<sequence>MERQICMEEVSDGRLYGINDMVKADCHDCAGCSACCQGMGSSILLDPLDIFRLSQHLNRTFEGLLEDRIELNVVDGVILPNLKMQEDTERCVFLDETGRCSVHAFRPGICRIFPLGRIYENHSFQYFLQVNECKNTSRSKIKVKKWIDTPDYRKNEQFITDWHYYLKGLQKLAENTQDGGLRKEISMYVLNTFYLQAYDPAEDFYSQFGHRLSLARSNFRRQV</sequence>
<organism evidence="1 2">
    <name type="scientific">Wansuia hejianensis</name>
    <dbReference type="NCBI Taxonomy" id="2763667"/>
    <lineage>
        <taxon>Bacteria</taxon>
        <taxon>Bacillati</taxon>
        <taxon>Bacillota</taxon>
        <taxon>Clostridia</taxon>
        <taxon>Lachnospirales</taxon>
        <taxon>Lachnospiraceae</taxon>
        <taxon>Wansuia</taxon>
    </lineage>
</organism>
<evidence type="ECO:0000313" key="1">
    <source>
        <dbReference type="EMBL" id="QNM08412.1"/>
    </source>
</evidence>
<dbReference type="RefSeq" id="WP_118644856.1">
    <property type="nucleotide sequence ID" value="NZ_CP060635.1"/>
</dbReference>